<evidence type="ECO:0000313" key="8">
    <source>
        <dbReference type="EMBL" id="KAK1296980.1"/>
    </source>
</evidence>
<feature type="compositionally biased region" description="Basic residues" evidence="6">
    <location>
        <begin position="221"/>
        <end position="239"/>
    </location>
</feature>
<evidence type="ECO:0000256" key="5">
    <source>
        <dbReference type="ARBA" id="ARBA00023242"/>
    </source>
</evidence>
<evidence type="ECO:0000256" key="3">
    <source>
        <dbReference type="ARBA" id="ARBA00023125"/>
    </source>
</evidence>
<keyword evidence="4" id="KW-0804">Transcription</keyword>
<reference evidence="8" key="1">
    <citation type="journal article" date="2023" name="Nat. Commun.">
        <title>Diploid and tetraploid genomes of Acorus and the evolution of monocots.</title>
        <authorList>
            <person name="Ma L."/>
            <person name="Liu K.W."/>
            <person name="Li Z."/>
            <person name="Hsiao Y.Y."/>
            <person name="Qi Y."/>
            <person name="Fu T."/>
            <person name="Tang G.D."/>
            <person name="Zhang D."/>
            <person name="Sun W.H."/>
            <person name="Liu D.K."/>
            <person name="Li Y."/>
            <person name="Chen G.Z."/>
            <person name="Liu X.D."/>
            <person name="Liao X.Y."/>
            <person name="Jiang Y.T."/>
            <person name="Yu X."/>
            <person name="Hao Y."/>
            <person name="Huang J."/>
            <person name="Zhao X.W."/>
            <person name="Ke S."/>
            <person name="Chen Y.Y."/>
            <person name="Wu W.L."/>
            <person name="Hsu J.L."/>
            <person name="Lin Y.F."/>
            <person name="Huang M.D."/>
            <person name="Li C.Y."/>
            <person name="Huang L."/>
            <person name="Wang Z.W."/>
            <person name="Zhao X."/>
            <person name="Zhong W.Y."/>
            <person name="Peng D.H."/>
            <person name="Ahmad S."/>
            <person name="Lan S."/>
            <person name="Zhang J.S."/>
            <person name="Tsai W.C."/>
            <person name="Van de Peer Y."/>
            <person name="Liu Z.J."/>
        </authorList>
    </citation>
    <scope>NUCLEOTIDE SEQUENCE</scope>
    <source>
        <strain evidence="8">CP</strain>
    </source>
</reference>
<evidence type="ECO:0000256" key="2">
    <source>
        <dbReference type="ARBA" id="ARBA00023015"/>
    </source>
</evidence>
<accession>A0AAV9D725</accession>
<keyword evidence="2" id="KW-0805">Transcription regulation</keyword>
<gene>
    <name evidence="8" type="primary">MBD11</name>
    <name evidence="8" type="ORF">QJS10_CPB15g02191</name>
</gene>
<dbReference type="InterPro" id="IPR001739">
    <property type="entry name" value="Methyl_CpG_DNA-bd"/>
</dbReference>
<feature type="region of interest" description="Disordered" evidence="6">
    <location>
        <begin position="110"/>
        <end position="184"/>
    </location>
</feature>
<dbReference type="SUPFAM" id="SSF54171">
    <property type="entry name" value="DNA-binding domain"/>
    <property type="match status" value="1"/>
</dbReference>
<keyword evidence="3" id="KW-0238">DNA-binding</keyword>
<evidence type="ECO:0000256" key="1">
    <source>
        <dbReference type="ARBA" id="ARBA00004123"/>
    </source>
</evidence>
<protein>
    <submittedName>
        <fullName evidence="8">Methyl-CpG-binding domain-containing protein 11</fullName>
    </submittedName>
</protein>
<dbReference type="AlphaFoldDB" id="A0AAV9D725"/>
<feature type="region of interest" description="Disordered" evidence="6">
    <location>
        <begin position="202"/>
        <end position="243"/>
    </location>
</feature>
<comment type="caution">
    <text evidence="8">The sequence shown here is derived from an EMBL/GenBank/DDBJ whole genome shotgun (WGS) entry which is preliminary data.</text>
</comment>
<dbReference type="PANTHER" id="PTHR33729">
    <property type="entry name" value="METHYL-CPG BINDING DOMAIN CONTAINING PROTEIN, EXPRESSED"/>
    <property type="match status" value="1"/>
</dbReference>
<dbReference type="EMBL" id="JAUJYO010000015">
    <property type="protein sequence ID" value="KAK1296980.1"/>
    <property type="molecule type" value="Genomic_DNA"/>
</dbReference>
<feature type="compositionally biased region" description="Basic and acidic residues" evidence="6">
    <location>
        <begin position="143"/>
        <end position="161"/>
    </location>
</feature>
<comment type="subcellular location">
    <subcellularLocation>
        <location evidence="1">Nucleus</location>
    </subcellularLocation>
</comment>
<organism evidence="8 9">
    <name type="scientific">Acorus calamus</name>
    <name type="common">Sweet flag</name>
    <dbReference type="NCBI Taxonomy" id="4465"/>
    <lineage>
        <taxon>Eukaryota</taxon>
        <taxon>Viridiplantae</taxon>
        <taxon>Streptophyta</taxon>
        <taxon>Embryophyta</taxon>
        <taxon>Tracheophyta</taxon>
        <taxon>Spermatophyta</taxon>
        <taxon>Magnoliopsida</taxon>
        <taxon>Liliopsida</taxon>
        <taxon>Acoraceae</taxon>
        <taxon>Acorus</taxon>
    </lineage>
</organism>
<dbReference type="Pfam" id="PF01429">
    <property type="entry name" value="MBD"/>
    <property type="match status" value="1"/>
</dbReference>
<dbReference type="PANTHER" id="PTHR33729:SF6">
    <property type="entry name" value="METHYL-CPG-BINDING DOMAIN-CONTAINING PROTEIN 11"/>
    <property type="match status" value="1"/>
</dbReference>
<feature type="compositionally biased region" description="Basic residues" evidence="6">
    <location>
        <begin position="162"/>
        <end position="173"/>
    </location>
</feature>
<evidence type="ECO:0000256" key="4">
    <source>
        <dbReference type="ARBA" id="ARBA00023163"/>
    </source>
</evidence>
<dbReference type="GO" id="GO:0005634">
    <property type="term" value="C:nucleus"/>
    <property type="evidence" value="ECO:0007669"/>
    <property type="project" value="UniProtKB-SubCell"/>
</dbReference>
<reference evidence="8" key="2">
    <citation type="submission" date="2023-06" db="EMBL/GenBank/DDBJ databases">
        <authorList>
            <person name="Ma L."/>
            <person name="Liu K.-W."/>
            <person name="Li Z."/>
            <person name="Hsiao Y.-Y."/>
            <person name="Qi Y."/>
            <person name="Fu T."/>
            <person name="Tang G."/>
            <person name="Zhang D."/>
            <person name="Sun W.-H."/>
            <person name="Liu D.-K."/>
            <person name="Li Y."/>
            <person name="Chen G.-Z."/>
            <person name="Liu X.-D."/>
            <person name="Liao X.-Y."/>
            <person name="Jiang Y.-T."/>
            <person name="Yu X."/>
            <person name="Hao Y."/>
            <person name="Huang J."/>
            <person name="Zhao X.-W."/>
            <person name="Ke S."/>
            <person name="Chen Y.-Y."/>
            <person name="Wu W.-L."/>
            <person name="Hsu J.-L."/>
            <person name="Lin Y.-F."/>
            <person name="Huang M.-D."/>
            <person name="Li C.-Y."/>
            <person name="Huang L."/>
            <person name="Wang Z.-W."/>
            <person name="Zhao X."/>
            <person name="Zhong W.-Y."/>
            <person name="Peng D.-H."/>
            <person name="Ahmad S."/>
            <person name="Lan S."/>
            <person name="Zhang J.-S."/>
            <person name="Tsai W.-C."/>
            <person name="Van De Peer Y."/>
            <person name="Liu Z.-J."/>
        </authorList>
    </citation>
    <scope>NUCLEOTIDE SEQUENCE</scope>
    <source>
        <strain evidence="8">CP</strain>
        <tissue evidence="8">Leaves</tissue>
    </source>
</reference>
<proteinExistence type="predicted"/>
<dbReference type="GO" id="GO:0003677">
    <property type="term" value="F:DNA binding"/>
    <property type="evidence" value="ECO:0007669"/>
    <property type="project" value="UniProtKB-KW"/>
</dbReference>
<feature type="domain" description="MBD" evidence="7">
    <location>
        <begin position="2"/>
        <end position="71"/>
    </location>
</feature>
<sequence>MHSSVVTKRVGGGKGWGRVVTKENWDPRRHEIVFIAPTGEEMKNNSILEHYLKSHPGNPALSEFDWSTGNCIHTHIYSFLHQWKFTNSCFVLLGLLLSKRHSEAFCKNCEKAKVTSSPEGDPPKKKRGRKTKESESAAEEGEVATRAKEQKEQEVAEELKRMVCHSRKQKNRPRVSDEQPKDVASLSYREELKDMIVDDQLEEDAPMSETEQKERRQITSNHKKLHHNCKLKRNRRQRTSKGIYVTYPNMESCDYSLQQ</sequence>
<evidence type="ECO:0000256" key="6">
    <source>
        <dbReference type="SAM" id="MobiDB-lite"/>
    </source>
</evidence>
<dbReference type="PROSITE" id="PS50982">
    <property type="entry name" value="MBD"/>
    <property type="match status" value="1"/>
</dbReference>
<evidence type="ECO:0000259" key="7">
    <source>
        <dbReference type="PROSITE" id="PS50982"/>
    </source>
</evidence>
<evidence type="ECO:0000313" key="9">
    <source>
        <dbReference type="Proteomes" id="UP001180020"/>
    </source>
</evidence>
<keyword evidence="5" id="KW-0539">Nucleus</keyword>
<dbReference type="Proteomes" id="UP001180020">
    <property type="component" value="Unassembled WGS sequence"/>
</dbReference>
<dbReference type="InterPro" id="IPR016177">
    <property type="entry name" value="DNA-bd_dom_sf"/>
</dbReference>
<keyword evidence="9" id="KW-1185">Reference proteome</keyword>
<dbReference type="InterPro" id="IPR039622">
    <property type="entry name" value="MBD10/11"/>
</dbReference>
<name>A0AAV9D725_ACOCL</name>